<dbReference type="Proteomes" id="UP000015381">
    <property type="component" value="Chromosome I"/>
</dbReference>
<comment type="similarity">
    <text evidence="1">Belongs to the transcriptional regulator TrmB family.</text>
</comment>
<dbReference type="KEGG" id="hti:HTIA_0929"/>
<dbReference type="InterPro" id="IPR036388">
    <property type="entry name" value="WH-like_DNA-bd_sf"/>
</dbReference>
<protein>
    <submittedName>
        <fullName evidence="4">Archaeal sugar-specific transcriptional regulator, TrmB family</fullName>
    </submittedName>
    <submittedName>
        <fullName evidence="5">Transcriptional regulator protein</fullName>
    </submittedName>
</protein>
<dbReference type="RefSeq" id="WP_008526805.1">
    <property type="nucleotide sequence ID" value="NC_021921.1"/>
</dbReference>
<keyword evidence="7" id="KW-1185">Reference proteome</keyword>
<sequence>MTDNSQGEDANVREELAVFGLSETEIETYLAVLSGNETTREIAERADVTQRAVYDLAERLADRGLVRVDEHASPTTIRAVPPGKAIERLSERLESVRPTLEDVYTETSVDQPEIQVVRSRATAIDRLREGIEAAEREIAVAIPADAYPEIESALAAAHDRGVFVLLLVGGTDDEAVAEREFAAVADVVRHWEAHPQFMYVVDDADAMIGDSAIVDRGHSDEHAVYVAERNLAGSIFSAFLGAYWPASTELFVADPSPLPRTFTWFREAAFQAAVHDRAGTALHAAVETADGEHLAGPVTAINQQFVDPPSGAFPLQHSLVVATDEGEVSLGGRGSFLEDHEVASITLTPER</sequence>
<evidence type="ECO:0000313" key="4">
    <source>
        <dbReference type="EMBL" id="CCQ33068.1"/>
    </source>
</evidence>
<dbReference type="InterPro" id="IPR036390">
    <property type="entry name" value="WH_DNA-bd_sf"/>
</dbReference>
<dbReference type="EMBL" id="AFNT02000056">
    <property type="protein sequence ID" value="ERJ04797.1"/>
    <property type="molecule type" value="Genomic_DNA"/>
</dbReference>
<dbReference type="PANTHER" id="PTHR34293">
    <property type="entry name" value="HTH-TYPE TRANSCRIPTIONAL REGULATOR TRMBL2"/>
    <property type="match status" value="1"/>
</dbReference>
<reference evidence="5 6" key="2">
    <citation type="journal article" date="2013" name="PLoS ONE">
        <title>INDIGO - INtegrated Data Warehouse of MIcrobial GenOmes with Examples from the Red Sea Extremophiles.</title>
        <authorList>
            <person name="Alam I."/>
            <person name="Antunes A."/>
            <person name="Kamau A.A."/>
            <person name="Ba Alawi W."/>
            <person name="Kalkatawi M."/>
            <person name="Stingl U."/>
            <person name="Bajic V.B."/>
        </authorList>
    </citation>
    <scope>NUCLEOTIDE SEQUENCE [LARGE SCALE GENOMIC DNA]</scope>
    <source>
        <strain evidence="5 6">SARL4B</strain>
    </source>
</reference>
<proteinExistence type="inferred from homology"/>
<dbReference type="InterPro" id="IPR002831">
    <property type="entry name" value="Tscrpt_reg_TrmB_N"/>
</dbReference>
<evidence type="ECO:0000256" key="1">
    <source>
        <dbReference type="ARBA" id="ARBA00007287"/>
    </source>
</evidence>
<dbReference type="CDD" id="cd09124">
    <property type="entry name" value="PLDc_like_TrmB_middle"/>
    <property type="match status" value="1"/>
</dbReference>
<accession>F7PLF0</accession>
<evidence type="ECO:0000313" key="5">
    <source>
        <dbReference type="EMBL" id="ERJ04797.1"/>
    </source>
</evidence>
<organism evidence="5 6">
    <name type="scientific">Halorhabdus tiamatea SARL4B</name>
    <dbReference type="NCBI Taxonomy" id="1033806"/>
    <lineage>
        <taxon>Archaea</taxon>
        <taxon>Methanobacteriati</taxon>
        <taxon>Methanobacteriota</taxon>
        <taxon>Stenosarchaea group</taxon>
        <taxon>Halobacteria</taxon>
        <taxon>Halobacteriales</taxon>
        <taxon>Haloarculaceae</taxon>
        <taxon>Halorhabdus</taxon>
    </lineage>
</organism>
<dbReference type="STRING" id="1033806.HTIA_0929"/>
<dbReference type="SUPFAM" id="SSF56024">
    <property type="entry name" value="Phospholipase D/nuclease"/>
    <property type="match status" value="1"/>
</dbReference>
<evidence type="ECO:0000259" key="3">
    <source>
        <dbReference type="Pfam" id="PF11495"/>
    </source>
</evidence>
<reference evidence="4 7" key="3">
    <citation type="journal article" date="2014" name="Environ. Microbiol.">
        <title>Halorhabdus tiamatea: proteogenomics and glycosidase activity measurements identify the first cultivated euryarchaeon from a deep-sea anoxic brine lake as potential polysaccharide degrader.</title>
        <authorList>
            <person name="Werner J."/>
            <person name="Ferrer M."/>
            <person name="Michel G."/>
            <person name="Mann A.J."/>
            <person name="Huang S."/>
            <person name="Juarez S."/>
            <person name="Ciordia S."/>
            <person name="Albar J.P."/>
            <person name="Alcaide M."/>
            <person name="La Cono V."/>
            <person name="Yakimov M.M."/>
            <person name="Antunes A."/>
            <person name="Taborda M."/>
            <person name="Da Costa M.S."/>
            <person name="Amann R.I."/>
            <person name="Gloeckner F.O."/>
            <person name="Golyshina O.V."/>
            <person name="Golyshin P.N."/>
            <person name="Teeling H."/>
        </authorList>
    </citation>
    <scope>NUCLEOTIDE SEQUENCE [LARGE SCALE GENOMIC DNA]</scope>
    <source>
        <strain evidence="7">SARL4B</strain>
        <strain evidence="4">Type strain: SARL4B</strain>
    </source>
</reference>
<dbReference type="EMBL" id="HF571520">
    <property type="protein sequence ID" value="CCQ33068.1"/>
    <property type="molecule type" value="Genomic_DNA"/>
</dbReference>
<dbReference type="Pfam" id="PF01978">
    <property type="entry name" value="TrmB"/>
    <property type="match status" value="1"/>
</dbReference>
<dbReference type="eggNOG" id="arCOG02038">
    <property type="taxonomic scope" value="Archaea"/>
</dbReference>
<dbReference type="OrthoDB" id="201002at2157"/>
<dbReference type="HOGENOM" id="CLU_062979_0_0_2"/>
<dbReference type="GeneID" id="23797738"/>
<feature type="domain" description="Transcription regulator TrmB N-terminal" evidence="2">
    <location>
        <begin position="16"/>
        <end position="82"/>
    </location>
</feature>
<dbReference type="InterPro" id="IPR051797">
    <property type="entry name" value="TrmB-like"/>
</dbReference>
<dbReference type="SUPFAM" id="SSF46785">
    <property type="entry name" value="Winged helix' DNA-binding domain"/>
    <property type="match status" value="1"/>
</dbReference>
<name>F7PLF0_9EURY</name>
<evidence type="ECO:0000313" key="6">
    <source>
        <dbReference type="Proteomes" id="UP000003861"/>
    </source>
</evidence>
<dbReference type="AlphaFoldDB" id="F7PLF0"/>
<gene>
    <name evidence="5" type="ORF">HLRTI_003233</name>
    <name evidence="4" type="ORF">HTIA_0929</name>
</gene>
<dbReference type="Gene3D" id="1.10.10.10">
    <property type="entry name" value="Winged helix-like DNA-binding domain superfamily/Winged helix DNA-binding domain"/>
    <property type="match status" value="1"/>
</dbReference>
<dbReference type="Gene3D" id="3.30.870.10">
    <property type="entry name" value="Endonuclease Chain A"/>
    <property type="match status" value="1"/>
</dbReference>
<feature type="domain" description="Transcription regulator TrmB C-terminal" evidence="3">
    <location>
        <begin position="114"/>
        <end position="348"/>
    </location>
</feature>
<dbReference type="PANTHER" id="PTHR34293:SF1">
    <property type="entry name" value="HTH-TYPE TRANSCRIPTIONAL REGULATOR TRMBL2"/>
    <property type="match status" value="1"/>
</dbReference>
<dbReference type="InterPro" id="IPR021586">
    <property type="entry name" value="Tscrpt_reg_TrmB_C"/>
</dbReference>
<reference evidence="5 6" key="1">
    <citation type="journal article" date="2011" name="J. Bacteriol.">
        <title>Genome sequence of Halorhabdus tiamatea, the first archaeon isolated from a deep-sea anoxic brine lake.</title>
        <authorList>
            <person name="Antunes A."/>
            <person name="Alam I."/>
            <person name="Bajic V.B."/>
            <person name="Stingl U."/>
        </authorList>
    </citation>
    <scope>NUCLEOTIDE SEQUENCE [LARGE SCALE GENOMIC DNA]</scope>
    <source>
        <strain evidence="5 6">SARL4B</strain>
    </source>
</reference>
<dbReference type="Proteomes" id="UP000003861">
    <property type="component" value="Unassembled WGS sequence"/>
</dbReference>
<dbReference type="Pfam" id="PF11495">
    <property type="entry name" value="Regulator_TrmB"/>
    <property type="match status" value="1"/>
</dbReference>
<evidence type="ECO:0000313" key="7">
    <source>
        <dbReference type="Proteomes" id="UP000015381"/>
    </source>
</evidence>
<dbReference type="SUPFAM" id="SSF159071">
    <property type="entry name" value="TrmB C-terminal domain-like"/>
    <property type="match status" value="1"/>
</dbReference>
<evidence type="ECO:0000259" key="2">
    <source>
        <dbReference type="Pfam" id="PF01978"/>
    </source>
</evidence>